<comment type="caution">
    <text evidence="8">The sequence shown here is derived from an EMBL/GenBank/DDBJ whole genome shotgun (WGS) entry which is preliminary data.</text>
</comment>
<dbReference type="AlphaFoldDB" id="A0AAE0MZ97"/>
<keyword evidence="4 6" id="KW-0472">Membrane</keyword>
<gene>
    <name evidence="8" type="ORF">B0T24DRAFT_598759</name>
</gene>
<organism evidence="8 9">
    <name type="scientific">Lasiosphaeria ovina</name>
    <dbReference type="NCBI Taxonomy" id="92902"/>
    <lineage>
        <taxon>Eukaryota</taxon>
        <taxon>Fungi</taxon>
        <taxon>Dikarya</taxon>
        <taxon>Ascomycota</taxon>
        <taxon>Pezizomycotina</taxon>
        <taxon>Sordariomycetes</taxon>
        <taxon>Sordariomycetidae</taxon>
        <taxon>Sordariales</taxon>
        <taxon>Lasiosphaeriaceae</taxon>
        <taxon>Lasiosphaeria</taxon>
    </lineage>
</organism>
<dbReference type="PANTHER" id="PTHR33048">
    <property type="entry name" value="PTH11-LIKE INTEGRAL MEMBRANE PROTEIN (AFU_ORTHOLOGUE AFUA_5G11245)"/>
    <property type="match status" value="1"/>
</dbReference>
<reference evidence="8" key="1">
    <citation type="journal article" date="2023" name="Mol. Phylogenet. Evol.">
        <title>Genome-scale phylogeny and comparative genomics of the fungal order Sordariales.</title>
        <authorList>
            <person name="Hensen N."/>
            <person name="Bonometti L."/>
            <person name="Westerberg I."/>
            <person name="Brannstrom I.O."/>
            <person name="Guillou S."/>
            <person name="Cros-Aarteil S."/>
            <person name="Calhoun S."/>
            <person name="Haridas S."/>
            <person name="Kuo A."/>
            <person name="Mondo S."/>
            <person name="Pangilinan J."/>
            <person name="Riley R."/>
            <person name="LaButti K."/>
            <person name="Andreopoulos B."/>
            <person name="Lipzen A."/>
            <person name="Chen C."/>
            <person name="Yan M."/>
            <person name="Daum C."/>
            <person name="Ng V."/>
            <person name="Clum A."/>
            <person name="Steindorff A."/>
            <person name="Ohm R.A."/>
            <person name="Martin F."/>
            <person name="Silar P."/>
            <person name="Natvig D.O."/>
            <person name="Lalanne C."/>
            <person name="Gautier V."/>
            <person name="Ament-Velasquez S.L."/>
            <person name="Kruys A."/>
            <person name="Hutchinson M.I."/>
            <person name="Powell A.J."/>
            <person name="Barry K."/>
            <person name="Miller A.N."/>
            <person name="Grigoriev I.V."/>
            <person name="Debuchy R."/>
            <person name="Gladieux P."/>
            <person name="Hiltunen Thoren M."/>
            <person name="Johannesson H."/>
        </authorList>
    </citation>
    <scope>NUCLEOTIDE SEQUENCE</scope>
    <source>
        <strain evidence="8">CBS 958.72</strain>
    </source>
</reference>
<keyword evidence="3 6" id="KW-1133">Transmembrane helix</keyword>
<evidence type="ECO:0000256" key="4">
    <source>
        <dbReference type="ARBA" id="ARBA00023136"/>
    </source>
</evidence>
<feature type="transmembrane region" description="Helical" evidence="6">
    <location>
        <begin position="62"/>
        <end position="84"/>
    </location>
</feature>
<dbReference type="Pfam" id="PF20684">
    <property type="entry name" value="Fung_rhodopsin"/>
    <property type="match status" value="1"/>
</dbReference>
<dbReference type="EMBL" id="JAULSN010000010">
    <property type="protein sequence ID" value="KAK3361853.1"/>
    <property type="molecule type" value="Genomic_DNA"/>
</dbReference>
<evidence type="ECO:0000313" key="8">
    <source>
        <dbReference type="EMBL" id="KAK3361853.1"/>
    </source>
</evidence>
<evidence type="ECO:0000313" key="9">
    <source>
        <dbReference type="Proteomes" id="UP001287356"/>
    </source>
</evidence>
<evidence type="ECO:0000256" key="3">
    <source>
        <dbReference type="ARBA" id="ARBA00022989"/>
    </source>
</evidence>
<feature type="transmembrane region" description="Helical" evidence="6">
    <location>
        <begin position="96"/>
        <end position="117"/>
    </location>
</feature>
<evidence type="ECO:0000256" key="6">
    <source>
        <dbReference type="SAM" id="Phobius"/>
    </source>
</evidence>
<evidence type="ECO:0000256" key="5">
    <source>
        <dbReference type="ARBA" id="ARBA00038359"/>
    </source>
</evidence>
<dbReference type="InterPro" id="IPR052337">
    <property type="entry name" value="SAT4-like"/>
</dbReference>
<proteinExistence type="inferred from homology"/>
<evidence type="ECO:0000259" key="7">
    <source>
        <dbReference type="Pfam" id="PF20684"/>
    </source>
</evidence>
<comment type="similarity">
    <text evidence="5">Belongs to the SAT4 family.</text>
</comment>
<sequence>MSSEQTTVIGLSISMPLIAILVVGLRVYTRLSLKRLPLQADDYHGVFGVWHPREYEVFVKTLCVLEFVGAISLGMAKLSMLFLYKKIFSASWRFEFAAWTMIAIVSIGAAGIFFANLPSQTLTDGNRYPGDLWNLPMSTSRKIQVVTVFVLGYSVIGADMARCALSVPILESSNTDLDWTYTRAPVVYWTVIEADVSIISATLQHRGRSS</sequence>
<name>A0AAE0MZ97_9PEZI</name>
<evidence type="ECO:0000256" key="1">
    <source>
        <dbReference type="ARBA" id="ARBA00004141"/>
    </source>
</evidence>
<feature type="transmembrane region" description="Helical" evidence="6">
    <location>
        <begin position="6"/>
        <end position="28"/>
    </location>
</feature>
<dbReference type="Proteomes" id="UP001287356">
    <property type="component" value="Unassembled WGS sequence"/>
</dbReference>
<dbReference type="InterPro" id="IPR049326">
    <property type="entry name" value="Rhodopsin_dom_fungi"/>
</dbReference>
<keyword evidence="9" id="KW-1185">Reference proteome</keyword>
<comment type="subcellular location">
    <subcellularLocation>
        <location evidence="1">Membrane</location>
        <topology evidence="1">Multi-pass membrane protein</topology>
    </subcellularLocation>
</comment>
<dbReference type="PANTHER" id="PTHR33048:SF157">
    <property type="entry name" value="INTEGRAL MEMBRANE PROTEIN"/>
    <property type="match status" value="1"/>
</dbReference>
<dbReference type="GO" id="GO:0016020">
    <property type="term" value="C:membrane"/>
    <property type="evidence" value="ECO:0007669"/>
    <property type="project" value="UniProtKB-SubCell"/>
</dbReference>
<evidence type="ECO:0000256" key="2">
    <source>
        <dbReference type="ARBA" id="ARBA00022692"/>
    </source>
</evidence>
<keyword evidence="2 6" id="KW-0812">Transmembrane</keyword>
<accession>A0AAE0MZ97</accession>
<reference evidence="8" key="2">
    <citation type="submission" date="2023-06" db="EMBL/GenBank/DDBJ databases">
        <authorList>
            <consortium name="Lawrence Berkeley National Laboratory"/>
            <person name="Haridas S."/>
            <person name="Hensen N."/>
            <person name="Bonometti L."/>
            <person name="Westerberg I."/>
            <person name="Brannstrom I.O."/>
            <person name="Guillou S."/>
            <person name="Cros-Aarteil S."/>
            <person name="Calhoun S."/>
            <person name="Kuo A."/>
            <person name="Mondo S."/>
            <person name="Pangilinan J."/>
            <person name="Riley R."/>
            <person name="Labutti K."/>
            <person name="Andreopoulos B."/>
            <person name="Lipzen A."/>
            <person name="Chen C."/>
            <person name="Yanf M."/>
            <person name="Daum C."/>
            <person name="Ng V."/>
            <person name="Clum A."/>
            <person name="Steindorff A."/>
            <person name="Ohm R."/>
            <person name="Martin F."/>
            <person name="Silar P."/>
            <person name="Natvig D."/>
            <person name="Lalanne C."/>
            <person name="Gautier V."/>
            <person name="Ament-Velasquez S.L."/>
            <person name="Kruys A."/>
            <person name="Hutchinson M.I."/>
            <person name="Powell A.J."/>
            <person name="Barry K."/>
            <person name="Miller A.N."/>
            <person name="Grigoriev I.V."/>
            <person name="Debuchy R."/>
            <person name="Gladieux P."/>
            <person name="Thoren M.H."/>
            <person name="Johannesson H."/>
        </authorList>
    </citation>
    <scope>NUCLEOTIDE SEQUENCE</scope>
    <source>
        <strain evidence="8">CBS 958.72</strain>
    </source>
</reference>
<protein>
    <recommendedName>
        <fullName evidence="7">Rhodopsin domain-containing protein</fullName>
    </recommendedName>
</protein>
<feature type="domain" description="Rhodopsin" evidence="7">
    <location>
        <begin position="132"/>
        <end position="203"/>
    </location>
</feature>